<feature type="transmembrane region" description="Helical" evidence="1">
    <location>
        <begin position="14"/>
        <end position="34"/>
    </location>
</feature>
<gene>
    <name evidence="2" type="ORF">D6810_00580</name>
</gene>
<accession>A0A3M0Z0L7</accession>
<comment type="caution">
    <text evidence="2">The sequence shown here is derived from an EMBL/GenBank/DDBJ whole genome shotgun (WGS) entry which is preliminary data.</text>
</comment>
<reference evidence="2 3" key="1">
    <citation type="submission" date="2018-10" db="EMBL/GenBank/DDBJ databases">
        <title>Thermophilic Lithotrophy and Phototrophy in an Intertidal, Iron-rich, Geothermal Spring.</title>
        <authorList>
            <person name="Ward L.M."/>
            <person name="Idei A."/>
            <person name="Nakagawa M."/>
            <person name="Ueno Y."/>
            <person name="Fischer W."/>
            <person name="Mcglynn S.E."/>
        </authorList>
    </citation>
    <scope>NUCLEOTIDE SEQUENCE [LARGE SCALE GENOMIC DNA]</scope>
    <source>
        <strain evidence="2">J137</strain>
    </source>
</reference>
<evidence type="ECO:0000313" key="3">
    <source>
        <dbReference type="Proteomes" id="UP000269410"/>
    </source>
</evidence>
<keyword evidence="1" id="KW-0472">Membrane</keyword>
<name>A0A3M0Z0L7_9BACT</name>
<dbReference type="Proteomes" id="UP000269410">
    <property type="component" value="Unassembled WGS sequence"/>
</dbReference>
<dbReference type="EMBL" id="RFKV01000020">
    <property type="protein sequence ID" value="RMD77583.1"/>
    <property type="molecule type" value="Genomic_DNA"/>
</dbReference>
<feature type="transmembrane region" description="Helical" evidence="1">
    <location>
        <begin position="66"/>
        <end position="85"/>
    </location>
</feature>
<sequence>MAMFENLDPKIREYGTFSFIVAVIISLFINFTLVETLKGSFAYGFPLNLATTSGIGNFLARVVNSLVMGAFLTVPTYYLIMKYLVRGGR</sequence>
<evidence type="ECO:0000313" key="2">
    <source>
        <dbReference type="EMBL" id="RMD77583.1"/>
    </source>
</evidence>
<keyword evidence="1" id="KW-1133">Transmembrane helix</keyword>
<proteinExistence type="predicted"/>
<organism evidence="2 3">
    <name type="scientific">Candidatus Dojkabacteria bacterium</name>
    <dbReference type="NCBI Taxonomy" id="2099670"/>
    <lineage>
        <taxon>Bacteria</taxon>
        <taxon>Candidatus Dojkabacteria</taxon>
    </lineage>
</organism>
<keyword evidence="1" id="KW-0812">Transmembrane</keyword>
<dbReference type="AlphaFoldDB" id="A0A3M0Z0L7"/>
<protein>
    <submittedName>
        <fullName evidence="2">Uncharacterized protein</fullName>
    </submittedName>
</protein>
<evidence type="ECO:0000256" key="1">
    <source>
        <dbReference type="SAM" id="Phobius"/>
    </source>
</evidence>